<accession>A0A1K1LBU8</accession>
<keyword evidence="1" id="KW-1133">Transmembrane helix</keyword>
<gene>
    <name evidence="2" type="ORF">DESPIGER_0288</name>
</gene>
<sequence length="87" mass="9810">MVRTACAARGRAALAQSGGFTPIWIILPALTIINFAGSLFFHFHSGPLWLPLARRLLPHGHSQYSRHHRLWHQFPSRNSPRCPSRGC</sequence>
<keyword evidence="1" id="KW-0812">Transmembrane</keyword>
<dbReference type="KEGG" id="dpg:DESPIGER_0288"/>
<keyword evidence="1" id="KW-0472">Membrane</keyword>
<dbReference type="Proteomes" id="UP000186323">
    <property type="component" value="Chromosome I"/>
</dbReference>
<dbReference type="AlphaFoldDB" id="A0A1K1LBU8"/>
<organism evidence="2 3">
    <name type="scientific">Desulfovibrio piger</name>
    <dbReference type="NCBI Taxonomy" id="901"/>
    <lineage>
        <taxon>Bacteria</taxon>
        <taxon>Pseudomonadati</taxon>
        <taxon>Thermodesulfobacteriota</taxon>
        <taxon>Desulfovibrionia</taxon>
        <taxon>Desulfovibrionales</taxon>
        <taxon>Desulfovibrionaceae</taxon>
        <taxon>Desulfovibrio</taxon>
    </lineage>
</organism>
<proteinExistence type="predicted"/>
<protein>
    <submittedName>
        <fullName evidence="2">Uncharacterized protein</fullName>
    </submittedName>
</protein>
<name>A0A1K1LBU8_9BACT</name>
<evidence type="ECO:0000313" key="3">
    <source>
        <dbReference type="Proteomes" id="UP000186323"/>
    </source>
</evidence>
<reference evidence="3" key="1">
    <citation type="submission" date="2016-10" db="EMBL/GenBank/DDBJ databases">
        <authorList>
            <person name="Wegmann U."/>
        </authorList>
    </citation>
    <scope>NUCLEOTIDE SEQUENCE [LARGE SCALE GENOMIC DNA]</scope>
</reference>
<evidence type="ECO:0000313" key="2">
    <source>
        <dbReference type="EMBL" id="SFV72181.1"/>
    </source>
</evidence>
<keyword evidence="3" id="KW-1185">Reference proteome</keyword>
<feature type="transmembrane region" description="Helical" evidence="1">
    <location>
        <begin position="21"/>
        <end position="43"/>
    </location>
</feature>
<evidence type="ECO:0000256" key="1">
    <source>
        <dbReference type="SAM" id="Phobius"/>
    </source>
</evidence>
<dbReference type="EMBL" id="LT630450">
    <property type="protein sequence ID" value="SFV72181.1"/>
    <property type="molecule type" value="Genomic_DNA"/>
</dbReference>